<dbReference type="SUPFAM" id="SSF81321">
    <property type="entry name" value="Family A G protein-coupled receptor-like"/>
    <property type="match status" value="1"/>
</dbReference>
<dbReference type="Gene3D" id="1.20.1070.10">
    <property type="entry name" value="Rhodopsin 7-helix transmembrane proteins"/>
    <property type="match status" value="1"/>
</dbReference>
<dbReference type="SUPFAM" id="SSF53474">
    <property type="entry name" value="alpha/beta-Hydrolases"/>
    <property type="match status" value="1"/>
</dbReference>
<organism evidence="4 5">
    <name type="scientific">Rotaria magnacalcarata</name>
    <dbReference type="NCBI Taxonomy" id="392030"/>
    <lineage>
        <taxon>Eukaryota</taxon>
        <taxon>Metazoa</taxon>
        <taxon>Spiralia</taxon>
        <taxon>Gnathifera</taxon>
        <taxon>Rotifera</taxon>
        <taxon>Eurotatoria</taxon>
        <taxon>Bdelloidea</taxon>
        <taxon>Philodinida</taxon>
        <taxon>Philodinidae</taxon>
        <taxon>Rotaria</taxon>
    </lineage>
</organism>
<dbReference type="Gene3D" id="3.40.50.1820">
    <property type="entry name" value="alpha/beta hydrolase"/>
    <property type="match status" value="1"/>
</dbReference>
<accession>A0A819UZT5</accession>
<comment type="caution">
    <text evidence="4">The sequence shown here is derived from an EMBL/GenBank/DDBJ whole genome shotgun (WGS) entry which is preliminary data.</text>
</comment>
<feature type="transmembrane region" description="Helical" evidence="2">
    <location>
        <begin position="129"/>
        <end position="154"/>
    </location>
</feature>
<dbReference type="PANTHER" id="PTHR42776">
    <property type="entry name" value="SERINE PEPTIDASE S9 FAMILY MEMBER"/>
    <property type="match status" value="1"/>
</dbReference>
<feature type="domain" description="Peptidase S9 prolyl oligopeptidase catalytic" evidence="3">
    <location>
        <begin position="655"/>
        <end position="853"/>
    </location>
</feature>
<dbReference type="SUPFAM" id="SSF82171">
    <property type="entry name" value="DPP6 N-terminal domain-like"/>
    <property type="match status" value="1"/>
</dbReference>
<gene>
    <name evidence="4" type="ORF">OVN521_LOCUS21014</name>
</gene>
<evidence type="ECO:0000259" key="3">
    <source>
        <dbReference type="Pfam" id="PF00326"/>
    </source>
</evidence>
<dbReference type="InterPro" id="IPR001375">
    <property type="entry name" value="Peptidase_S9_cat"/>
</dbReference>
<evidence type="ECO:0000313" key="5">
    <source>
        <dbReference type="Proteomes" id="UP000663866"/>
    </source>
</evidence>
<name>A0A819UZT5_9BILA</name>
<feature type="transmembrane region" description="Helical" evidence="2">
    <location>
        <begin position="29"/>
        <end position="51"/>
    </location>
</feature>
<keyword evidence="2" id="KW-1133">Transmembrane helix</keyword>
<protein>
    <recommendedName>
        <fullName evidence="3">Peptidase S9 prolyl oligopeptidase catalytic domain-containing protein</fullName>
    </recommendedName>
</protein>
<dbReference type="GO" id="GO:0004252">
    <property type="term" value="F:serine-type endopeptidase activity"/>
    <property type="evidence" value="ECO:0007669"/>
    <property type="project" value="TreeGrafter"/>
</dbReference>
<dbReference type="Proteomes" id="UP000663866">
    <property type="component" value="Unassembled WGS sequence"/>
</dbReference>
<dbReference type="EMBL" id="CAJOBG010004274">
    <property type="protein sequence ID" value="CAF4103461.1"/>
    <property type="molecule type" value="Genomic_DNA"/>
</dbReference>
<keyword evidence="2" id="KW-0472">Membrane</keyword>
<dbReference type="PANTHER" id="PTHR42776:SF27">
    <property type="entry name" value="DIPEPTIDYL PEPTIDASE FAMILY MEMBER 6"/>
    <property type="match status" value="1"/>
</dbReference>
<dbReference type="GO" id="GO:0006508">
    <property type="term" value="P:proteolysis"/>
    <property type="evidence" value="ECO:0007669"/>
    <property type="project" value="InterPro"/>
</dbReference>
<dbReference type="Gene3D" id="2.120.10.30">
    <property type="entry name" value="TolB, C-terminal domain"/>
    <property type="match status" value="1"/>
</dbReference>
<reference evidence="4" key="1">
    <citation type="submission" date="2021-02" db="EMBL/GenBank/DDBJ databases">
        <authorList>
            <person name="Nowell W R."/>
        </authorList>
    </citation>
    <scope>NUCLEOTIDE SEQUENCE</scope>
</reference>
<evidence type="ECO:0000256" key="2">
    <source>
        <dbReference type="SAM" id="Phobius"/>
    </source>
</evidence>
<evidence type="ECO:0000256" key="1">
    <source>
        <dbReference type="ARBA" id="ARBA00022801"/>
    </source>
</evidence>
<dbReference type="InterPro" id="IPR011042">
    <property type="entry name" value="6-blade_b-propeller_TolB-like"/>
</dbReference>
<dbReference type="InterPro" id="IPR029058">
    <property type="entry name" value="AB_hydrolase_fold"/>
</dbReference>
<evidence type="ECO:0000313" key="4">
    <source>
        <dbReference type="EMBL" id="CAF4103461.1"/>
    </source>
</evidence>
<dbReference type="AlphaFoldDB" id="A0A819UZT5"/>
<keyword evidence="2" id="KW-0812">Transmembrane</keyword>
<dbReference type="Pfam" id="PF00326">
    <property type="entry name" value="Peptidase_S9"/>
    <property type="match status" value="1"/>
</dbReference>
<proteinExistence type="predicted"/>
<sequence>MLFICATDDRYLSKLHSVAYRQWSNRVDLAYKLLLACALLWVLILGHRLVFYTNSNGYCAAQDGPYALFDTYLEAVLSGVFSPLLVIVLACLLIRSVQNVMQRRVVPTGVIPTEPKANQSHSQQANSQLLLMLLLQSLIAIIAYVPYGAAVIYFNITAQWSKSSVRQAWELMFAISCGGDGASLNQDAGVDLETLPKLTIDEFLNSTQYKSLSLSPDADYLLFHSLRPVWESDRYEDALWLHQTETRQKRLITNHLYPNIKPKWSPSGAWIYYLVDDRSQKNSVNVNERSRSSKNEKFIHLYNIISEETLLIEVGTQNPLAITWGDDDNSLYFISIASSKEDNKKNQKEWKDVVQYRQRKPADSTTLHRIDIKNKDHKIAVKITTITNIDFLVGELLSVPAENKLVFTSVSTLLENSHDFEIYALDLGNVSLISRLTDNKAIEQNLQLSPDGKHLFFQIIPVELTTGKHNATQNVLDSIDLTNGKTERWGKGFNGNIIGYTIRSKGGVYILGQLGVNVQIYVQQSSSKYLILQHGWEGTYQLISSATSPHSLSIAFIHSSFERALEVYFVKHTNQLDVAKAITCENQLLRERNLPRAKVYRWINSEDDRTIEGILHYPPGKFGCKNLPLFVLIHGGPNAASLNMLIGDWYSWAPLAATEGWLVLEPNYRGTGGYGDEFLSEIAGHPLSRPGRDILAGVDSLITDGIADPNRLTVGGYSYGGFLTNWLITQTTRFNAAVSGAGPVEHVSLWGLIDVPVYIASYIGGYPWEVPEAYYKESIMFKLGDVQTPTLIVSGASDVRVPPSESLMLERGLNYLGVSAKLLLFPNEGHELSINPWHGKIKVREELEWLEKYGHASLNKTANYTRAI</sequence>
<keyword evidence="1" id="KW-0378">Hydrolase</keyword>
<feature type="transmembrane region" description="Helical" evidence="2">
    <location>
        <begin position="71"/>
        <end position="94"/>
    </location>
</feature>
<keyword evidence="5" id="KW-1185">Reference proteome</keyword>